<dbReference type="Proteomes" id="UP000837857">
    <property type="component" value="Chromosome 18"/>
</dbReference>
<sequence>MRGSEHVTTCFDLLHFDLLFGGGEAMPSSSPEDEEALLCDELELKALRSPSGAATGTSESSLGSISK</sequence>
<organism evidence="2 3">
    <name type="scientific">Iphiclides podalirius</name>
    <name type="common">scarce swallowtail</name>
    <dbReference type="NCBI Taxonomy" id="110791"/>
    <lineage>
        <taxon>Eukaryota</taxon>
        <taxon>Metazoa</taxon>
        <taxon>Ecdysozoa</taxon>
        <taxon>Arthropoda</taxon>
        <taxon>Hexapoda</taxon>
        <taxon>Insecta</taxon>
        <taxon>Pterygota</taxon>
        <taxon>Neoptera</taxon>
        <taxon>Endopterygota</taxon>
        <taxon>Lepidoptera</taxon>
        <taxon>Glossata</taxon>
        <taxon>Ditrysia</taxon>
        <taxon>Papilionoidea</taxon>
        <taxon>Papilionidae</taxon>
        <taxon>Papilioninae</taxon>
        <taxon>Iphiclides</taxon>
    </lineage>
</organism>
<dbReference type="EMBL" id="OW152830">
    <property type="protein sequence ID" value="CAH2048252.1"/>
    <property type="molecule type" value="Genomic_DNA"/>
</dbReference>
<feature type="chain" id="PRO_5046929986" evidence="1">
    <location>
        <begin position="26"/>
        <end position="67"/>
    </location>
</feature>
<reference evidence="2" key="1">
    <citation type="submission" date="2022-03" db="EMBL/GenBank/DDBJ databases">
        <authorList>
            <person name="Martin H S."/>
        </authorList>
    </citation>
    <scope>NUCLEOTIDE SEQUENCE</scope>
</reference>
<feature type="non-terminal residue" evidence="2">
    <location>
        <position position="67"/>
    </location>
</feature>
<evidence type="ECO:0000256" key="1">
    <source>
        <dbReference type="SAM" id="SignalP"/>
    </source>
</evidence>
<evidence type="ECO:0000313" key="3">
    <source>
        <dbReference type="Proteomes" id="UP000837857"/>
    </source>
</evidence>
<evidence type="ECO:0000313" key="2">
    <source>
        <dbReference type="EMBL" id="CAH2048252.1"/>
    </source>
</evidence>
<keyword evidence="3" id="KW-1185">Reference proteome</keyword>
<feature type="signal peptide" evidence="1">
    <location>
        <begin position="1"/>
        <end position="25"/>
    </location>
</feature>
<proteinExistence type="predicted"/>
<keyword evidence="1" id="KW-0732">Signal</keyword>
<accession>A0ABN8IB16</accession>
<name>A0ABN8IB16_9NEOP</name>
<gene>
    <name evidence="2" type="ORF">IPOD504_LOCUS5979</name>
</gene>
<protein>
    <submittedName>
        <fullName evidence="2">Uncharacterized protein</fullName>
    </submittedName>
</protein>